<protein>
    <recommendedName>
        <fullName evidence="3">Glycolipid-binding</fullName>
    </recommendedName>
</protein>
<dbReference type="STRING" id="89524.SAMN05444370_10240"/>
<dbReference type="RefSeq" id="WP_093248268.1">
    <property type="nucleotide sequence ID" value="NZ_FNQM01000002.1"/>
</dbReference>
<dbReference type="Pfam" id="PF06475">
    <property type="entry name" value="Glycolipid_bind"/>
    <property type="match status" value="1"/>
</dbReference>
<accession>A0A1H3WQB7</accession>
<proteinExistence type="predicted"/>
<gene>
    <name evidence="1" type="ORF">SAMN05444370_10240</name>
</gene>
<dbReference type="EMBL" id="FNQM01000002">
    <property type="protein sequence ID" value="SDZ88582.1"/>
    <property type="molecule type" value="Genomic_DNA"/>
</dbReference>
<evidence type="ECO:0008006" key="3">
    <source>
        <dbReference type="Google" id="ProtNLM"/>
    </source>
</evidence>
<evidence type="ECO:0000313" key="2">
    <source>
        <dbReference type="Proteomes" id="UP000198703"/>
    </source>
</evidence>
<dbReference type="SUPFAM" id="SSF159275">
    <property type="entry name" value="PA1994-like"/>
    <property type="match status" value="1"/>
</dbReference>
<keyword evidence="2" id="KW-1185">Reference proteome</keyword>
<dbReference type="OrthoDB" id="7347529at2"/>
<dbReference type="Proteomes" id="UP000198703">
    <property type="component" value="Unassembled WGS sequence"/>
</dbReference>
<reference evidence="1 2" key="1">
    <citation type="submission" date="2016-10" db="EMBL/GenBank/DDBJ databases">
        <authorList>
            <person name="de Groot N.N."/>
        </authorList>
    </citation>
    <scope>NUCLEOTIDE SEQUENCE [LARGE SCALE GENOMIC DNA]</scope>
    <source>
        <strain evidence="1 2">DSM 15345</strain>
    </source>
</reference>
<dbReference type="AlphaFoldDB" id="A0A1H3WQB7"/>
<sequence>MRAERTVLWRRLDAPGADACRISAGPDDLVLEGVAVWRENGENARMAYCVTCDRDGGSRAALVEGWVGGRDLRFEIARGPEGWTVDGAATDAPPDALDVDLGFTPATNTVALRRMGLAVGAAGGGVAAWLDPRDWRLKPLRQRYAREAEDVYRYDSPDNGYTARLRVDEHGVVALYPELWRLEG</sequence>
<organism evidence="1 2">
    <name type="scientific">Rubrimonas cliftonensis</name>
    <dbReference type="NCBI Taxonomy" id="89524"/>
    <lineage>
        <taxon>Bacteria</taxon>
        <taxon>Pseudomonadati</taxon>
        <taxon>Pseudomonadota</taxon>
        <taxon>Alphaproteobacteria</taxon>
        <taxon>Rhodobacterales</taxon>
        <taxon>Paracoccaceae</taxon>
        <taxon>Rubrimonas</taxon>
    </lineage>
</organism>
<name>A0A1H3WQB7_9RHOB</name>
<dbReference type="InterPro" id="IPR009467">
    <property type="entry name" value="Glycolipid-bd_prot_put"/>
</dbReference>
<evidence type="ECO:0000313" key="1">
    <source>
        <dbReference type="EMBL" id="SDZ88582.1"/>
    </source>
</evidence>